<dbReference type="InterPro" id="IPR006043">
    <property type="entry name" value="NCS2"/>
</dbReference>
<feature type="transmembrane region" description="Helical" evidence="8">
    <location>
        <begin position="443"/>
        <end position="462"/>
    </location>
</feature>
<evidence type="ECO:0000313" key="9">
    <source>
        <dbReference type="EMBL" id="CAD8501582.1"/>
    </source>
</evidence>
<feature type="compositionally biased region" description="Basic and acidic residues" evidence="7">
    <location>
        <begin position="11"/>
        <end position="22"/>
    </location>
</feature>
<feature type="compositionally biased region" description="Polar residues" evidence="7">
    <location>
        <begin position="739"/>
        <end position="761"/>
    </location>
</feature>
<evidence type="ECO:0000256" key="8">
    <source>
        <dbReference type="SAM" id="Phobius"/>
    </source>
</evidence>
<dbReference type="AlphaFoldDB" id="A0A7S0F6C5"/>
<evidence type="ECO:0000256" key="2">
    <source>
        <dbReference type="ARBA" id="ARBA00008821"/>
    </source>
</evidence>
<evidence type="ECO:0000256" key="7">
    <source>
        <dbReference type="SAM" id="MobiDB-lite"/>
    </source>
</evidence>
<feature type="region of interest" description="Disordered" evidence="7">
    <location>
        <begin position="819"/>
        <end position="840"/>
    </location>
</feature>
<feature type="compositionally biased region" description="Basic and acidic residues" evidence="7">
    <location>
        <begin position="609"/>
        <end position="643"/>
    </location>
</feature>
<proteinExistence type="inferred from homology"/>
<reference evidence="9" key="1">
    <citation type="submission" date="2021-01" db="EMBL/GenBank/DDBJ databases">
        <authorList>
            <person name="Corre E."/>
            <person name="Pelletier E."/>
            <person name="Niang G."/>
            <person name="Scheremetjew M."/>
            <person name="Finn R."/>
            <person name="Kale V."/>
            <person name="Holt S."/>
            <person name="Cochrane G."/>
            <person name="Meng A."/>
            <person name="Brown T."/>
            <person name="Cohen L."/>
        </authorList>
    </citation>
    <scope>NUCLEOTIDE SEQUENCE</scope>
    <source>
        <strain evidence="9">CCMP325</strain>
    </source>
</reference>
<keyword evidence="6 8" id="KW-0472">Membrane</keyword>
<feature type="compositionally biased region" description="Basic and acidic residues" evidence="7">
    <location>
        <begin position="654"/>
        <end position="665"/>
    </location>
</feature>
<feature type="region of interest" description="Disordered" evidence="7">
    <location>
        <begin position="1"/>
        <end position="24"/>
    </location>
</feature>
<comment type="similarity">
    <text evidence="2">Belongs to the nucleobase:cation symporter-2 (NCS2) (TC 2.A.40) family.</text>
</comment>
<dbReference type="GO" id="GO:0005886">
    <property type="term" value="C:plasma membrane"/>
    <property type="evidence" value="ECO:0007669"/>
    <property type="project" value="TreeGrafter"/>
</dbReference>
<feature type="transmembrane region" description="Helical" evidence="8">
    <location>
        <begin position="551"/>
        <end position="574"/>
    </location>
</feature>
<feature type="transmembrane region" description="Helical" evidence="8">
    <location>
        <begin position="58"/>
        <end position="78"/>
    </location>
</feature>
<dbReference type="EMBL" id="HBEO01029420">
    <property type="protein sequence ID" value="CAD8501582.1"/>
    <property type="molecule type" value="Transcribed_RNA"/>
</dbReference>
<name>A0A7S0F6C5_9CRYP</name>
<evidence type="ECO:0000256" key="1">
    <source>
        <dbReference type="ARBA" id="ARBA00004141"/>
    </source>
</evidence>
<feature type="transmembrane region" description="Helical" evidence="8">
    <location>
        <begin position="123"/>
        <end position="141"/>
    </location>
</feature>
<keyword evidence="3" id="KW-0813">Transport</keyword>
<dbReference type="PANTHER" id="PTHR42810">
    <property type="entry name" value="PURINE PERMEASE C1399.01C-RELATED"/>
    <property type="match status" value="1"/>
</dbReference>
<feature type="transmembrane region" description="Helical" evidence="8">
    <location>
        <begin position="512"/>
        <end position="531"/>
    </location>
</feature>
<dbReference type="GO" id="GO:0042907">
    <property type="term" value="F:xanthine transmembrane transporter activity"/>
    <property type="evidence" value="ECO:0007669"/>
    <property type="project" value="TreeGrafter"/>
</dbReference>
<feature type="transmembrane region" description="Helical" evidence="8">
    <location>
        <begin position="361"/>
        <end position="380"/>
    </location>
</feature>
<accession>A0A7S0F6C5</accession>
<evidence type="ECO:0000256" key="6">
    <source>
        <dbReference type="ARBA" id="ARBA00023136"/>
    </source>
</evidence>
<sequence length="840" mass="91244">MSAAKKSWSGSDRDDASERDGAEDMPDLASNLMPRLIPCSKRFKAQPFMKLDSPCHPVWALLLGLQHAVMAISVINLVPARIAAVGRFDKSSENAVRSCSLIVAAVTSVLHLLRVNIHGELNFGTGLVSLVGSSILFLPLVETFLVDMMGKDSPTACTSDADCLLPWSVEVVGGEAKAGVTNVGQCNLISSRCRYSGEEAYMKFVGTAMLSAVVPLFFGLVPRPILQFLFPRRVLGACSLLIGVYLCSVGFKLWGGGLECAGSGTVLCSSNGAVALTFGSVEYVGLGFVSFFIFSLWNVFSPPLLRSFSVLVSLLGTYLVAFLCRQGTADLRYVENPPGIVDRAMWGNFLYIDKKIRLDQVGFHAPLLGPLVIVQFIAVLKMMGDISSSFDASMCENTDRDLHQRIQGGILAGGIESVFSGIAAMMPLHTISHSNTVTLLSRCANRMVGVAAGFWLLLFGVIPKFGMTIAAIPSCVVGGILTPLFAGQISIGMNILFGSWDDDTFSSYRNRFLLASALTFGIGVAVVPAWVYQGMGPGLDALGVTPPLREAILLLVSAPFSVGTTVAVVLNLLLPYEDDRRPRPRYRYKEVEEELQCVVAGSGDPDQSTCKDAKKLEQDKEEEQQQQRRKEEKEENKQRKEKPEIEEDMQCDSEISKTEKDDKDGYTPPLAPSDKKTIDTQTDMAEPQLRSPMSSNPNYPIGEFFYESPHRDHPQQLPPQLYSHRQSPKDASPMLMNRSLMSVGSSPQANGMEKSFSQSPFSSPNYTSVLPMLGTSSLLTAPLLPPGWGICGSCENPVKLEWGSCPKCGTEVKEEGAERVRTGNPFPSPYSAEAFSTGYT</sequence>
<dbReference type="Pfam" id="PF00860">
    <property type="entry name" value="Xan_ur_permease"/>
    <property type="match status" value="1"/>
</dbReference>
<evidence type="ECO:0000256" key="4">
    <source>
        <dbReference type="ARBA" id="ARBA00022692"/>
    </source>
</evidence>
<gene>
    <name evidence="9" type="ORF">HPHI1048_LOCUS19961</name>
</gene>
<feature type="transmembrane region" description="Helical" evidence="8">
    <location>
        <begin position="303"/>
        <end position="324"/>
    </location>
</feature>
<feature type="transmembrane region" description="Helical" evidence="8">
    <location>
        <begin position="234"/>
        <end position="254"/>
    </location>
</feature>
<organism evidence="9">
    <name type="scientific">Hanusia phi</name>
    <dbReference type="NCBI Taxonomy" id="3032"/>
    <lineage>
        <taxon>Eukaryota</taxon>
        <taxon>Cryptophyceae</taxon>
        <taxon>Pyrenomonadales</taxon>
        <taxon>Geminigeraceae</taxon>
        <taxon>Hanusia</taxon>
    </lineage>
</organism>
<comment type="subcellular location">
    <subcellularLocation>
        <location evidence="1">Membrane</location>
        <topology evidence="1">Multi-pass membrane protein</topology>
    </subcellularLocation>
</comment>
<protein>
    <submittedName>
        <fullName evidence="9">Uncharacterized protein</fullName>
    </submittedName>
</protein>
<feature type="transmembrane region" description="Helical" evidence="8">
    <location>
        <begin position="468"/>
        <end position="491"/>
    </location>
</feature>
<keyword evidence="4 8" id="KW-0812">Transmembrane</keyword>
<keyword evidence="5 8" id="KW-1133">Transmembrane helix</keyword>
<feature type="transmembrane region" description="Helical" evidence="8">
    <location>
        <begin position="200"/>
        <end position="222"/>
    </location>
</feature>
<feature type="region of interest" description="Disordered" evidence="7">
    <location>
        <begin position="598"/>
        <end position="761"/>
    </location>
</feature>
<feature type="transmembrane region" description="Helical" evidence="8">
    <location>
        <begin position="274"/>
        <end position="297"/>
    </location>
</feature>
<evidence type="ECO:0000256" key="3">
    <source>
        <dbReference type="ARBA" id="ARBA00022448"/>
    </source>
</evidence>
<evidence type="ECO:0000256" key="5">
    <source>
        <dbReference type="ARBA" id="ARBA00022989"/>
    </source>
</evidence>
<dbReference type="PANTHER" id="PTHR42810:SF2">
    <property type="entry name" value="PURINE PERMEASE C1399.01C-RELATED"/>
    <property type="match status" value="1"/>
</dbReference>